<keyword evidence="2" id="KW-1185">Reference proteome</keyword>
<sequence length="65" mass="8022">MVHVVWSKVLRSHKCYMRPHLRMMYATSPVMVICDLFRRFLCDLFRPVFLNKQETYRKRENTKTL</sequence>
<dbReference type="Proteomes" id="UP000237105">
    <property type="component" value="Unassembled WGS sequence"/>
</dbReference>
<reference evidence="2" key="1">
    <citation type="submission" date="2016-06" db="EMBL/GenBank/DDBJ databases">
        <title>Parallel loss of symbiosis genes in relatives of nitrogen-fixing non-legume Parasponia.</title>
        <authorList>
            <person name="Van Velzen R."/>
            <person name="Holmer R."/>
            <person name="Bu F."/>
            <person name="Rutten L."/>
            <person name="Van Zeijl A."/>
            <person name="Liu W."/>
            <person name="Santuari L."/>
            <person name="Cao Q."/>
            <person name="Sharma T."/>
            <person name="Shen D."/>
            <person name="Roswanjaya Y."/>
            <person name="Wardhani T."/>
            <person name="Kalhor M.S."/>
            <person name="Jansen J."/>
            <person name="Van den Hoogen J."/>
            <person name="Gungor B."/>
            <person name="Hartog M."/>
            <person name="Hontelez J."/>
            <person name="Verver J."/>
            <person name="Yang W.-C."/>
            <person name="Schijlen E."/>
            <person name="Repin R."/>
            <person name="Schilthuizen M."/>
            <person name="Schranz E."/>
            <person name="Heidstra R."/>
            <person name="Miyata K."/>
            <person name="Fedorova E."/>
            <person name="Kohlen W."/>
            <person name="Bisseling T."/>
            <person name="Smit S."/>
            <person name="Geurts R."/>
        </authorList>
    </citation>
    <scope>NUCLEOTIDE SEQUENCE [LARGE SCALE GENOMIC DNA]</scope>
    <source>
        <strain evidence="2">cv. WU1-14</strain>
    </source>
</reference>
<organism evidence="1 2">
    <name type="scientific">Parasponia andersonii</name>
    <name type="common">Sponia andersonii</name>
    <dbReference type="NCBI Taxonomy" id="3476"/>
    <lineage>
        <taxon>Eukaryota</taxon>
        <taxon>Viridiplantae</taxon>
        <taxon>Streptophyta</taxon>
        <taxon>Embryophyta</taxon>
        <taxon>Tracheophyta</taxon>
        <taxon>Spermatophyta</taxon>
        <taxon>Magnoliopsida</taxon>
        <taxon>eudicotyledons</taxon>
        <taxon>Gunneridae</taxon>
        <taxon>Pentapetalae</taxon>
        <taxon>rosids</taxon>
        <taxon>fabids</taxon>
        <taxon>Rosales</taxon>
        <taxon>Cannabaceae</taxon>
        <taxon>Parasponia</taxon>
    </lineage>
</organism>
<protein>
    <submittedName>
        <fullName evidence="1">Uncharacterized protein</fullName>
    </submittedName>
</protein>
<dbReference type="EMBL" id="JXTB01000071">
    <property type="protein sequence ID" value="PON67459.1"/>
    <property type="molecule type" value="Genomic_DNA"/>
</dbReference>
<evidence type="ECO:0000313" key="2">
    <source>
        <dbReference type="Proteomes" id="UP000237105"/>
    </source>
</evidence>
<name>A0A2P5D2D0_PARAD</name>
<gene>
    <name evidence="1" type="ORF">PanWU01x14_102620</name>
</gene>
<proteinExistence type="predicted"/>
<evidence type="ECO:0000313" key="1">
    <source>
        <dbReference type="EMBL" id="PON67459.1"/>
    </source>
</evidence>
<accession>A0A2P5D2D0</accession>
<comment type="caution">
    <text evidence="1">The sequence shown here is derived from an EMBL/GenBank/DDBJ whole genome shotgun (WGS) entry which is preliminary data.</text>
</comment>
<dbReference type="AlphaFoldDB" id="A0A2P5D2D0"/>